<accession>A0ABQ9X446</accession>
<dbReference type="Proteomes" id="UP001281761">
    <property type="component" value="Unassembled WGS sequence"/>
</dbReference>
<dbReference type="EMBL" id="JARBJD010000230">
    <property type="protein sequence ID" value="KAK2946363.1"/>
    <property type="molecule type" value="Genomic_DNA"/>
</dbReference>
<dbReference type="PANTHER" id="PTHR13483:SF3">
    <property type="entry name" value="BOX C_D SNORNA PROTEIN 1"/>
    <property type="match status" value="1"/>
</dbReference>
<evidence type="ECO:0000256" key="6">
    <source>
        <dbReference type="ARBA" id="ARBA00049654"/>
    </source>
</evidence>
<evidence type="ECO:0000313" key="10">
    <source>
        <dbReference type="EMBL" id="KAK2946363.1"/>
    </source>
</evidence>
<name>A0ABQ9X446_9EUKA</name>
<dbReference type="PANTHER" id="PTHR13483">
    <property type="entry name" value="BOX C_D SNORNA PROTEIN 1-RELATED"/>
    <property type="match status" value="1"/>
</dbReference>
<keyword evidence="2" id="KW-0479">Metal-binding</keyword>
<evidence type="ECO:0000256" key="3">
    <source>
        <dbReference type="ARBA" id="ARBA00022771"/>
    </source>
</evidence>
<evidence type="ECO:0000256" key="1">
    <source>
        <dbReference type="ARBA" id="ARBA00022553"/>
    </source>
</evidence>
<evidence type="ECO:0000256" key="7">
    <source>
        <dbReference type="PROSITE-ProRule" id="PRU00453"/>
    </source>
</evidence>
<evidence type="ECO:0000259" key="9">
    <source>
        <dbReference type="PROSITE" id="PS51083"/>
    </source>
</evidence>
<evidence type="ECO:0000256" key="2">
    <source>
        <dbReference type="ARBA" id="ARBA00022723"/>
    </source>
</evidence>
<feature type="compositionally biased region" description="Polar residues" evidence="8">
    <location>
        <begin position="302"/>
        <end position="313"/>
    </location>
</feature>
<sequence>MQCQICKLNPSKYKCPGCGVRTCSVTCVKQHKVNTGCSGQVSHTEYVPLHEMNEQTLGRDYTFLEEQLRVLEQASRLEKPLLKMNQFQVKHAEKQMDSPDDHLPPFFPSANSSAPSNQPKLPPMTERFRLLYNSCSSRNINLCLMPDIFARHKQNRSYYNTKSKTIFWSLDFRYSGHQSGHILDDFCETELISSALTRESLATYCRELSNDADFDISSASFVYLLSIPFQPASSPAFNLIDPTLPLSESLRGVDILEFPTIYIEPAPQTILPSEKEQNLFLNGRHYTIKPRTIPKETSIVASIQPQKRTSSSKPGGKPKQRKQLSEKEQIERLPQFFMITLFF</sequence>
<organism evidence="10 11">
    <name type="scientific">Blattamonas nauphoetae</name>
    <dbReference type="NCBI Taxonomy" id="2049346"/>
    <lineage>
        <taxon>Eukaryota</taxon>
        <taxon>Metamonada</taxon>
        <taxon>Preaxostyla</taxon>
        <taxon>Oxymonadida</taxon>
        <taxon>Blattamonas</taxon>
    </lineage>
</organism>
<comment type="caution">
    <text evidence="10">The sequence shown here is derived from an EMBL/GenBank/DDBJ whole genome shotgun (WGS) entry which is preliminary data.</text>
</comment>
<keyword evidence="3 7" id="KW-0863">Zinc-finger</keyword>
<dbReference type="Gene3D" id="3.30.60.190">
    <property type="match status" value="1"/>
</dbReference>
<dbReference type="Pfam" id="PF25790">
    <property type="entry name" value="BCD1"/>
    <property type="match status" value="1"/>
</dbReference>
<evidence type="ECO:0000256" key="8">
    <source>
        <dbReference type="SAM" id="MobiDB-lite"/>
    </source>
</evidence>
<feature type="region of interest" description="Disordered" evidence="8">
    <location>
        <begin position="302"/>
        <end position="328"/>
    </location>
</feature>
<keyword evidence="11" id="KW-1185">Reference proteome</keyword>
<reference evidence="10 11" key="1">
    <citation type="journal article" date="2022" name="bioRxiv">
        <title>Genomics of Preaxostyla Flagellates Illuminates Evolutionary Transitions and the Path Towards Mitochondrial Loss.</title>
        <authorList>
            <person name="Novak L.V.F."/>
            <person name="Treitli S.C."/>
            <person name="Pyrih J."/>
            <person name="Halakuc P."/>
            <person name="Pipaliya S.V."/>
            <person name="Vacek V."/>
            <person name="Brzon O."/>
            <person name="Soukal P."/>
            <person name="Eme L."/>
            <person name="Dacks J.B."/>
            <person name="Karnkowska A."/>
            <person name="Elias M."/>
            <person name="Hampl V."/>
        </authorList>
    </citation>
    <scope>NUCLEOTIDE SEQUENCE [LARGE SCALE GENOMIC DNA]</scope>
    <source>
        <strain evidence="10">NAU3</strain>
        <tissue evidence="10">Gut</tissue>
    </source>
</reference>
<dbReference type="PROSITE" id="PS51083">
    <property type="entry name" value="ZF_HIT"/>
    <property type="match status" value="1"/>
</dbReference>
<dbReference type="Pfam" id="PF04438">
    <property type="entry name" value="zf-HIT"/>
    <property type="match status" value="1"/>
</dbReference>
<protein>
    <submittedName>
        <fullName evidence="10">Box C/D snoRNA protein 1</fullName>
    </submittedName>
</protein>
<comment type="similarity">
    <text evidence="6">Belongs to the BCD1 family.</text>
</comment>
<keyword evidence="4" id="KW-0862">Zinc</keyword>
<proteinExistence type="inferred from homology"/>
<comment type="function">
    <text evidence="5">Required for box C/D snoRNAs accumulation involved in snoRNA processing, snoRNA transport to the nucleolus and ribosome biogenesis.</text>
</comment>
<gene>
    <name evidence="10" type="ORF">BLNAU_18724</name>
</gene>
<evidence type="ECO:0000256" key="5">
    <source>
        <dbReference type="ARBA" id="ARBA00049598"/>
    </source>
</evidence>
<feature type="domain" description="HIT-type" evidence="9">
    <location>
        <begin position="3"/>
        <end position="37"/>
    </location>
</feature>
<dbReference type="CDD" id="cd23023">
    <property type="entry name" value="zf-HIT_BCD1"/>
    <property type="match status" value="1"/>
</dbReference>
<keyword evidence="1" id="KW-0597">Phosphoprotein</keyword>
<dbReference type="SUPFAM" id="SSF144232">
    <property type="entry name" value="HIT/MYND zinc finger-like"/>
    <property type="match status" value="1"/>
</dbReference>
<dbReference type="InterPro" id="IPR051639">
    <property type="entry name" value="BCD1"/>
</dbReference>
<dbReference type="InterPro" id="IPR057721">
    <property type="entry name" value="BCD1_alpha/beta"/>
</dbReference>
<dbReference type="InterPro" id="IPR007529">
    <property type="entry name" value="Znf_HIT"/>
</dbReference>
<evidence type="ECO:0000313" key="11">
    <source>
        <dbReference type="Proteomes" id="UP001281761"/>
    </source>
</evidence>
<evidence type="ECO:0000256" key="4">
    <source>
        <dbReference type="ARBA" id="ARBA00022833"/>
    </source>
</evidence>